<feature type="domain" description="ABM" evidence="1">
    <location>
        <begin position="5"/>
        <end position="94"/>
    </location>
</feature>
<keyword evidence="2" id="KW-0503">Monooxygenase</keyword>
<dbReference type="PANTHER" id="PTHR33336:SF3">
    <property type="entry name" value="ABM DOMAIN-CONTAINING PROTEIN"/>
    <property type="match status" value="1"/>
</dbReference>
<keyword evidence="2" id="KW-0560">Oxidoreductase</keyword>
<dbReference type="InterPro" id="IPR007138">
    <property type="entry name" value="ABM_dom"/>
</dbReference>
<protein>
    <submittedName>
        <fullName evidence="2">Antibiotic biosynthesis monooxygenase</fullName>
    </submittedName>
</protein>
<dbReference type="Proteomes" id="UP000306038">
    <property type="component" value="Unassembled WGS sequence"/>
</dbReference>
<dbReference type="Gene3D" id="3.30.70.100">
    <property type="match status" value="1"/>
</dbReference>
<evidence type="ECO:0000313" key="3">
    <source>
        <dbReference type="Proteomes" id="UP000306038"/>
    </source>
</evidence>
<gene>
    <name evidence="2" type="ORF">EK417_04690</name>
</gene>
<organism evidence="2 3">
    <name type="scientific">Chryseobacterium candidae</name>
    <dbReference type="NCBI Taxonomy" id="1978493"/>
    <lineage>
        <taxon>Bacteria</taxon>
        <taxon>Pseudomonadati</taxon>
        <taxon>Bacteroidota</taxon>
        <taxon>Flavobacteriia</taxon>
        <taxon>Flavobacteriales</taxon>
        <taxon>Weeksellaceae</taxon>
        <taxon>Chryseobacterium group</taxon>
        <taxon>Chryseobacterium</taxon>
    </lineage>
</organism>
<proteinExistence type="predicted"/>
<dbReference type="EMBL" id="SDLV01000008">
    <property type="protein sequence ID" value="THV62508.1"/>
    <property type="molecule type" value="Genomic_DNA"/>
</dbReference>
<reference evidence="2 3" key="1">
    <citation type="submission" date="2019-01" db="EMBL/GenBank/DDBJ databases">
        <authorList>
            <person name="B I."/>
            <person name="Ch S."/>
            <person name="Ch V.R."/>
        </authorList>
    </citation>
    <scope>NUCLEOTIDE SEQUENCE [LARGE SCALE GENOMIC DNA]</scope>
    <source>
        <strain evidence="2 3">JC507</strain>
    </source>
</reference>
<name>A0ABY2RA74_9FLAO</name>
<accession>A0ABY2RA74</accession>
<evidence type="ECO:0000313" key="2">
    <source>
        <dbReference type="EMBL" id="THV62508.1"/>
    </source>
</evidence>
<evidence type="ECO:0000259" key="1">
    <source>
        <dbReference type="PROSITE" id="PS51725"/>
    </source>
</evidence>
<dbReference type="SUPFAM" id="SSF54909">
    <property type="entry name" value="Dimeric alpha+beta barrel"/>
    <property type="match status" value="1"/>
</dbReference>
<dbReference type="RefSeq" id="WP_076597836.1">
    <property type="nucleotide sequence ID" value="NZ_SDLV01000008.1"/>
</dbReference>
<dbReference type="InterPro" id="IPR050744">
    <property type="entry name" value="AI-2_Isomerase_LsrG"/>
</dbReference>
<dbReference type="GO" id="GO:0004497">
    <property type="term" value="F:monooxygenase activity"/>
    <property type="evidence" value="ECO:0007669"/>
    <property type="project" value="UniProtKB-KW"/>
</dbReference>
<dbReference type="PROSITE" id="PS51725">
    <property type="entry name" value="ABM"/>
    <property type="match status" value="1"/>
</dbReference>
<sequence>MNKEFKSVAVLKSKPEKREELKNALLQLIDPTRNEAGCIYYILFEDKKSPGTFYMWEAFKDDKAFEFHTQTEHFKNFAGQMHEWMSEPIQLIELERISGG</sequence>
<keyword evidence="3" id="KW-1185">Reference proteome</keyword>
<comment type="caution">
    <text evidence="2">The sequence shown here is derived from an EMBL/GenBank/DDBJ whole genome shotgun (WGS) entry which is preliminary data.</text>
</comment>
<dbReference type="PANTHER" id="PTHR33336">
    <property type="entry name" value="QUINOL MONOOXYGENASE YGIN-RELATED"/>
    <property type="match status" value="1"/>
</dbReference>
<dbReference type="Pfam" id="PF03992">
    <property type="entry name" value="ABM"/>
    <property type="match status" value="1"/>
</dbReference>
<dbReference type="InterPro" id="IPR011008">
    <property type="entry name" value="Dimeric_a/b-barrel"/>
</dbReference>